<dbReference type="InterPro" id="IPR008995">
    <property type="entry name" value="Mo/tungstate-bd_C_term_dom"/>
</dbReference>
<dbReference type="PANTHER" id="PTHR30183:SF3">
    <property type="entry name" value="MOLYBDENUM TRANSPORT SYSTEM PERMEASE PROTEIN MODB"/>
    <property type="match status" value="1"/>
</dbReference>
<comment type="similarity">
    <text evidence="11">Belongs to the binding-protein-dependent transport system permease family.</text>
</comment>
<dbReference type="GO" id="GO:0015689">
    <property type="term" value="P:molybdate ion transport"/>
    <property type="evidence" value="ECO:0007669"/>
    <property type="project" value="InterPro"/>
</dbReference>
<dbReference type="PATRIC" id="fig|1224163.3.peg.1131"/>
<evidence type="ECO:0000256" key="10">
    <source>
        <dbReference type="PROSITE-ProRule" id="PRU01213"/>
    </source>
</evidence>
<dbReference type="InterPro" id="IPR035906">
    <property type="entry name" value="MetI-like_sf"/>
</dbReference>
<dbReference type="GO" id="GO:0005524">
    <property type="term" value="F:ATP binding"/>
    <property type="evidence" value="ECO:0007669"/>
    <property type="project" value="UniProtKB-KW"/>
</dbReference>
<dbReference type="Gene3D" id="2.40.50.100">
    <property type="match status" value="1"/>
</dbReference>
<feature type="domain" description="ABC transporter" evidence="12">
    <location>
        <begin position="285"/>
        <end position="510"/>
    </location>
</feature>
<dbReference type="PROSITE" id="PS50928">
    <property type="entry name" value="ABC_TM1"/>
    <property type="match status" value="1"/>
</dbReference>
<comment type="subcellular location">
    <subcellularLocation>
        <location evidence="1 11">Cell membrane</location>
        <topology evidence="1 11">Multi-pass membrane protein</topology>
    </subcellularLocation>
</comment>
<dbReference type="STRING" id="1224163.B841_05640"/>
<dbReference type="InterPro" id="IPR003439">
    <property type="entry name" value="ABC_transporter-like_ATP-bd"/>
</dbReference>
<keyword evidence="4 10" id="KW-0500">Molybdenum</keyword>
<evidence type="ECO:0000313" key="16">
    <source>
        <dbReference type="Proteomes" id="UP000015388"/>
    </source>
</evidence>
<evidence type="ECO:0000256" key="6">
    <source>
        <dbReference type="ARBA" id="ARBA00022741"/>
    </source>
</evidence>
<keyword evidence="16" id="KW-1185">Reference proteome</keyword>
<dbReference type="SMART" id="SM00382">
    <property type="entry name" value="AAA"/>
    <property type="match status" value="1"/>
</dbReference>
<feature type="transmembrane region" description="Helical" evidence="11">
    <location>
        <begin position="98"/>
        <end position="118"/>
    </location>
</feature>
<dbReference type="Pfam" id="PF00528">
    <property type="entry name" value="BPD_transp_1"/>
    <property type="match status" value="1"/>
</dbReference>
<dbReference type="Gene3D" id="3.40.50.300">
    <property type="entry name" value="P-loop containing nucleotide triphosphate hydrolases"/>
    <property type="match status" value="1"/>
</dbReference>
<dbReference type="EMBL" id="CP003924">
    <property type="protein sequence ID" value="AGS34601.1"/>
    <property type="molecule type" value="Genomic_DNA"/>
</dbReference>
<dbReference type="AlphaFoldDB" id="S5TI90"/>
<dbReference type="GO" id="GO:0055085">
    <property type="term" value="P:transmembrane transport"/>
    <property type="evidence" value="ECO:0007669"/>
    <property type="project" value="InterPro"/>
</dbReference>
<dbReference type="SUPFAM" id="SSF50331">
    <property type="entry name" value="MOP-like"/>
    <property type="match status" value="1"/>
</dbReference>
<evidence type="ECO:0000256" key="11">
    <source>
        <dbReference type="RuleBase" id="RU363032"/>
    </source>
</evidence>
<evidence type="ECO:0000256" key="5">
    <source>
        <dbReference type="ARBA" id="ARBA00022692"/>
    </source>
</evidence>
<feature type="domain" description="ABC transmembrane type-1" evidence="13">
    <location>
        <begin position="61"/>
        <end position="263"/>
    </location>
</feature>
<feature type="transmembrane region" description="Helical" evidence="11">
    <location>
        <begin position="61"/>
        <end position="86"/>
    </location>
</feature>
<dbReference type="GO" id="GO:0005886">
    <property type="term" value="C:plasma membrane"/>
    <property type="evidence" value="ECO:0007669"/>
    <property type="project" value="UniProtKB-SubCell"/>
</dbReference>
<dbReference type="KEGG" id="cmd:B841_05640"/>
<accession>S5TI90</accession>
<keyword evidence="5 11" id="KW-0812">Transmembrane</keyword>
<dbReference type="SUPFAM" id="SSF161098">
    <property type="entry name" value="MetI-like"/>
    <property type="match status" value="1"/>
</dbReference>
<proteinExistence type="inferred from homology"/>
<evidence type="ECO:0000259" key="12">
    <source>
        <dbReference type="PROSITE" id="PS50893"/>
    </source>
</evidence>
<dbReference type="GO" id="GO:0016887">
    <property type="term" value="F:ATP hydrolysis activity"/>
    <property type="evidence" value="ECO:0007669"/>
    <property type="project" value="InterPro"/>
</dbReference>
<dbReference type="InterPro" id="IPR004606">
    <property type="entry name" value="Mop_domain"/>
</dbReference>
<keyword evidence="2 11" id="KW-0813">Transport</keyword>
<dbReference type="RefSeq" id="WP_020934534.1">
    <property type="nucleotide sequence ID" value="NC_021915.1"/>
</dbReference>
<evidence type="ECO:0000256" key="9">
    <source>
        <dbReference type="ARBA" id="ARBA00023136"/>
    </source>
</evidence>
<dbReference type="InterPro" id="IPR005116">
    <property type="entry name" value="Transp-assoc_OB_typ1"/>
</dbReference>
<evidence type="ECO:0000256" key="1">
    <source>
        <dbReference type="ARBA" id="ARBA00004651"/>
    </source>
</evidence>
<feature type="transmembrane region" description="Helical" evidence="11">
    <location>
        <begin position="247"/>
        <end position="268"/>
    </location>
</feature>
<dbReference type="PANTHER" id="PTHR30183">
    <property type="entry name" value="MOLYBDENUM TRANSPORT SYSTEM PERMEASE PROTEIN MODB"/>
    <property type="match status" value="1"/>
</dbReference>
<dbReference type="Gene3D" id="1.10.3720.10">
    <property type="entry name" value="MetI-like"/>
    <property type="match status" value="1"/>
</dbReference>
<evidence type="ECO:0000313" key="15">
    <source>
        <dbReference type="EMBL" id="AGS34601.1"/>
    </source>
</evidence>
<dbReference type="PROSITE" id="PS51866">
    <property type="entry name" value="MOP"/>
    <property type="match status" value="1"/>
</dbReference>
<dbReference type="InterPro" id="IPR000515">
    <property type="entry name" value="MetI-like"/>
</dbReference>
<protein>
    <submittedName>
        <fullName evidence="15">Molybdate transport system permease</fullName>
    </submittedName>
</protein>
<dbReference type="PROSITE" id="PS50893">
    <property type="entry name" value="ABC_TRANSPORTER_2"/>
    <property type="match status" value="1"/>
</dbReference>
<evidence type="ECO:0000256" key="2">
    <source>
        <dbReference type="ARBA" id="ARBA00022448"/>
    </source>
</evidence>
<evidence type="ECO:0000259" key="13">
    <source>
        <dbReference type="PROSITE" id="PS50928"/>
    </source>
</evidence>
<dbReference type="eggNOG" id="COG4149">
    <property type="taxonomic scope" value="Bacteria"/>
</dbReference>
<dbReference type="eggNOG" id="COG3842">
    <property type="taxonomic scope" value="Bacteria"/>
</dbReference>
<evidence type="ECO:0000256" key="8">
    <source>
        <dbReference type="ARBA" id="ARBA00022989"/>
    </source>
</evidence>
<keyword evidence="7" id="KW-0067">ATP-binding</keyword>
<dbReference type="Pfam" id="PF00005">
    <property type="entry name" value="ABC_tran"/>
    <property type="match status" value="1"/>
</dbReference>
<dbReference type="InterPro" id="IPR027417">
    <property type="entry name" value="P-loop_NTPase"/>
</dbReference>
<feature type="transmembrane region" description="Helical" evidence="11">
    <location>
        <begin position="20"/>
        <end position="41"/>
    </location>
</feature>
<dbReference type="CDD" id="cd06261">
    <property type="entry name" value="TM_PBP2"/>
    <property type="match status" value="1"/>
</dbReference>
<keyword evidence="3" id="KW-1003">Cell membrane</keyword>
<organism evidence="15 16">
    <name type="scientific">Corynebacterium maris DSM 45190</name>
    <dbReference type="NCBI Taxonomy" id="1224163"/>
    <lineage>
        <taxon>Bacteria</taxon>
        <taxon>Bacillati</taxon>
        <taxon>Actinomycetota</taxon>
        <taxon>Actinomycetes</taxon>
        <taxon>Mycobacteriales</taxon>
        <taxon>Corynebacteriaceae</taxon>
        <taxon>Corynebacterium</taxon>
    </lineage>
</organism>
<keyword evidence="8 11" id="KW-1133">Transmembrane helix</keyword>
<dbReference type="InterPro" id="IPR003593">
    <property type="entry name" value="AAA+_ATPase"/>
</dbReference>
<sequence>MTSTFPLSPPRPAPTRTPAAFTVVALVAIFYIVFPIFALGLRVPWGDLGEVLTSPDTAQLLWLTLSAAVLSTLLTLLLGVPLAVWLQSLRRGAQLARLLVLLPLAMPPVVAGLALSAAAGNRGVLAPLLDAAGLTLAFAFPGVVVAHTFVSLPFVIVTVDSALRQIDREVLHSAAGVGMSPRRVLTRITLPTVTPALATGAGLAFARSLGEFGTTITFVGSMPGVTRTMSLAIYLEREIDRDNAYALSAILIILAVVALAMASLPALLRRDAAPRARSITAMDAEKLRDLTRPTAGGETVAVTSAGVESVFPANQITAVVGPNGSGKSTLMGLIAGRLRGADARIGDRTVDGQSFLPAHRRGVVLLTQKPGLPRTATVQQALTMVTRDAARSEELLDAAGLTALADVAVPSLSGGQAAQVALVRALAARPRVLILDEPLAAVDVASGTRWRRLLRATAGDRTTVLVTHDPVDVAGLADRLAVLAEGRVVAAGPVNELLSVPPTDFVAELAGLNVVSGLISGKSVDKITVNSAGLTLIGVPPQWISAEDLTVGSPAVVTVPPEATTLRIPGSTPRESASNVWPGTVSAVDAAGMVSATVTVTLDNGSTIAVPVTRSSALSLGLEAGTRVECVTKALSVTVHPHGS</sequence>
<evidence type="ECO:0000256" key="3">
    <source>
        <dbReference type="ARBA" id="ARBA00022475"/>
    </source>
</evidence>
<evidence type="ECO:0000256" key="4">
    <source>
        <dbReference type="ARBA" id="ARBA00022505"/>
    </source>
</evidence>
<dbReference type="Proteomes" id="UP000015388">
    <property type="component" value="Chromosome"/>
</dbReference>
<dbReference type="SUPFAM" id="SSF52540">
    <property type="entry name" value="P-loop containing nucleoside triphosphate hydrolases"/>
    <property type="match status" value="1"/>
</dbReference>
<feature type="transmembrane region" description="Helical" evidence="11">
    <location>
        <begin position="138"/>
        <end position="163"/>
    </location>
</feature>
<reference evidence="15 16" key="1">
    <citation type="submission" date="2012-11" db="EMBL/GenBank/DDBJ databases">
        <title>The complete genome sequence of Corynebacterium maris Coryn-1 (=DSM 45190).</title>
        <authorList>
            <person name="Schaffert L."/>
            <person name="Albersmeier A."/>
            <person name="Kalinowski J."/>
            <person name="Ruckert C."/>
        </authorList>
    </citation>
    <scope>NUCLEOTIDE SEQUENCE [LARGE SCALE GENOMIC DNA]</scope>
    <source>
        <strain evidence="16">Coryn-1</strain>
    </source>
</reference>
<keyword evidence="9 11" id="KW-0472">Membrane</keyword>
<dbReference type="Pfam" id="PF03459">
    <property type="entry name" value="TOBE"/>
    <property type="match status" value="1"/>
</dbReference>
<gene>
    <name evidence="15" type="ORF">B841_05640</name>
</gene>
<name>S5TI90_9CORY</name>
<evidence type="ECO:0000256" key="7">
    <source>
        <dbReference type="ARBA" id="ARBA00022840"/>
    </source>
</evidence>
<keyword evidence="6" id="KW-0547">Nucleotide-binding</keyword>
<evidence type="ECO:0000259" key="14">
    <source>
        <dbReference type="PROSITE" id="PS51866"/>
    </source>
</evidence>
<dbReference type="HOGENOM" id="CLU_016047_17_0_11"/>
<feature type="domain" description="Mop" evidence="14">
    <location>
        <begin position="574"/>
        <end position="641"/>
    </location>
</feature>